<evidence type="ECO:0000256" key="1">
    <source>
        <dbReference type="SAM" id="Phobius"/>
    </source>
</evidence>
<dbReference type="RefSeq" id="WP_066250663.1">
    <property type="nucleotide sequence ID" value="NZ_VSKL01000001.1"/>
</dbReference>
<protein>
    <submittedName>
        <fullName evidence="2">DUF2254 domain-containing protein</fullName>
    </submittedName>
</protein>
<evidence type="ECO:0000313" key="3">
    <source>
        <dbReference type="Proteomes" id="UP000324358"/>
    </source>
</evidence>
<reference evidence="2 3" key="1">
    <citation type="submission" date="2019-08" db="EMBL/GenBank/DDBJ databases">
        <title>Genomes of Antarctic Bizionia species.</title>
        <authorList>
            <person name="Bowman J.P."/>
        </authorList>
    </citation>
    <scope>NUCLEOTIDE SEQUENCE [LARGE SCALE GENOMIC DNA]</scope>
    <source>
        <strain evidence="2 3">APA-1</strain>
    </source>
</reference>
<dbReference type="InterPro" id="IPR018723">
    <property type="entry name" value="DUF2254_membrane"/>
</dbReference>
<keyword evidence="3" id="KW-1185">Reference proteome</keyword>
<dbReference type="Proteomes" id="UP000324358">
    <property type="component" value="Unassembled WGS sequence"/>
</dbReference>
<name>A0A5D0QZS3_9FLAO</name>
<comment type="caution">
    <text evidence="2">The sequence shown here is derived from an EMBL/GenBank/DDBJ whole genome shotgun (WGS) entry which is preliminary data.</text>
</comment>
<evidence type="ECO:0000313" key="2">
    <source>
        <dbReference type="EMBL" id="TYB74750.1"/>
    </source>
</evidence>
<organism evidence="2 3">
    <name type="scientific">Bizionia algoritergicola</name>
    <dbReference type="NCBI Taxonomy" id="291187"/>
    <lineage>
        <taxon>Bacteria</taxon>
        <taxon>Pseudomonadati</taxon>
        <taxon>Bacteroidota</taxon>
        <taxon>Flavobacteriia</taxon>
        <taxon>Flavobacteriales</taxon>
        <taxon>Flavobacteriaceae</taxon>
        <taxon>Bizionia</taxon>
    </lineage>
</organism>
<feature type="transmembrane region" description="Helical" evidence="1">
    <location>
        <begin position="20"/>
        <end position="40"/>
    </location>
</feature>
<keyword evidence="1" id="KW-0472">Membrane</keyword>
<feature type="transmembrane region" description="Helical" evidence="1">
    <location>
        <begin position="144"/>
        <end position="165"/>
    </location>
</feature>
<dbReference type="EMBL" id="VSKL01000001">
    <property type="protein sequence ID" value="TYB74750.1"/>
    <property type="molecule type" value="Genomic_DNA"/>
</dbReference>
<keyword evidence="1" id="KW-0812">Transmembrane</keyword>
<accession>A0A5D0QZS3</accession>
<feature type="transmembrane region" description="Helical" evidence="1">
    <location>
        <begin position="67"/>
        <end position="90"/>
    </location>
</feature>
<dbReference type="Pfam" id="PF10011">
    <property type="entry name" value="DUF2254"/>
    <property type="match status" value="1"/>
</dbReference>
<keyword evidence="1" id="KW-1133">Transmembrane helix</keyword>
<gene>
    <name evidence="2" type="ORF">ES675_01030</name>
</gene>
<feature type="transmembrane region" description="Helical" evidence="1">
    <location>
        <begin position="111"/>
        <end position="132"/>
    </location>
</feature>
<dbReference type="OrthoDB" id="2955631at2"/>
<sequence length="430" mass="48639">MKSLYNRFVSFINTIQGKIAFYPTLFSIFGFSFAMLMLYLEKEGISAYIIEHIPQLVINNADTAKTLLSFLTGGIISIMVFSFSMVMVLLNQASSNFSPRVLPGLISNRNHQYVLGIYLATILYNTFTLVGINPLENDKYQLPGFSVLIGILLTVVCLGSFLYFIHSISQSIQVNNILDGIYKKAKSRLEYLLEKESETAPSFPDTSEWTSYFSSETGYFQNIAIPNLVDICKDESIQLKILPIQGIFVLNGVPIIQVSKGIDEATVKKILSNFNFAKGEFVEDNYALAFKQITEIGMKAMSPGINDPGTAISTIDYLTELFALRLKKNDKTVITSDNESLIDVTTTNFKELIYQVMVSYRTYCKHDMTCIQKLFIMFKYLLLQEAHLPKYHDALLAEAKLLYEDTQESITNTEDLKRIEKLYTGLPKVK</sequence>
<dbReference type="AlphaFoldDB" id="A0A5D0QZS3"/>
<proteinExistence type="predicted"/>